<dbReference type="InterPro" id="IPR013154">
    <property type="entry name" value="ADH-like_N"/>
</dbReference>
<dbReference type="Gene3D" id="3.90.180.10">
    <property type="entry name" value="Medium-chain alcohol dehydrogenases, catalytic domain"/>
    <property type="match status" value="1"/>
</dbReference>
<evidence type="ECO:0000256" key="5">
    <source>
        <dbReference type="ARBA" id="ARBA00023002"/>
    </source>
</evidence>
<keyword evidence="5 8" id="KW-0560">Oxidoreductase</keyword>
<organism evidence="8 9">
    <name type="scientific">Fistulifera solaris</name>
    <name type="common">Oleaginous diatom</name>
    <dbReference type="NCBI Taxonomy" id="1519565"/>
    <lineage>
        <taxon>Eukaryota</taxon>
        <taxon>Sar</taxon>
        <taxon>Stramenopiles</taxon>
        <taxon>Ochrophyta</taxon>
        <taxon>Bacillariophyta</taxon>
        <taxon>Bacillariophyceae</taxon>
        <taxon>Bacillariophycidae</taxon>
        <taxon>Naviculales</taxon>
        <taxon>Naviculaceae</taxon>
        <taxon>Fistulifera</taxon>
    </lineage>
</organism>
<dbReference type="OrthoDB" id="7482721at2759"/>
<dbReference type="Pfam" id="PF08240">
    <property type="entry name" value="ADH_N"/>
    <property type="match status" value="1"/>
</dbReference>
<comment type="subcellular location">
    <subcellularLocation>
        <location evidence="1">Mitochondrion</location>
    </subcellularLocation>
</comment>
<evidence type="ECO:0000256" key="1">
    <source>
        <dbReference type="ARBA" id="ARBA00004173"/>
    </source>
</evidence>
<dbReference type="InParanoid" id="A0A1Z5JL65"/>
<dbReference type="EC" id="1.3.1.38" evidence="8"/>
<evidence type="ECO:0000256" key="3">
    <source>
        <dbReference type="ARBA" id="ARBA00022857"/>
    </source>
</evidence>
<dbReference type="Proteomes" id="UP000198406">
    <property type="component" value="Unassembled WGS sequence"/>
</dbReference>
<keyword evidence="4" id="KW-0809">Transit peptide</keyword>
<evidence type="ECO:0000256" key="4">
    <source>
        <dbReference type="ARBA" id="ARBA00022946"/>
    </source>
</evidence>
<name>A0A1Z5JL65_FISSO</name>
<sequence>MLRKSNSLFFSTSIVVKRRLYHELSFAQHGDPLQVLQYHELQPSQQQNSNHVTVEMKYAAWNPADVNQVQGKYPSLASPSWRQSSVTQRNVAGAEGIGVVIHVSELENADSSNKPLKVGDTVITVGGIGTFRSHVSLPFEYVLPVFSKQQQSTSTQHPFCPHDAIFFQLVGTAYNLLQQGNENGAIVQNAGNSAVATILAQMTRTPIVSFVRRRSNLLEMDLLHDYVTSTSHTKILIEDEYIHDRNKIRALREEWNFQTAFNAVGGLSSQLLLQLLQPNGWHVTYGGMSQQPVSVSTSDLIFRNVQLKGYWHSQWMWQQSYESRVAFVQQLVRDYYDSSSAGIQLPPVQVFPLRDWAEALRWEKAQTGPIRSKIVFDLSVE</sequence>
<dbReference type="SUPFAM" id="SSF50129">
    <property type="entry name" value="GroES-like"/>
    <property type="match status" value="1"/>
</dbReference>
<dbReference type="PANTHER" id="PTHR43981:SF2">
    <property type="entry name" value="ENOYL-[ACYL-CARRIER-PROTEIN] REDUCTASE, MITOCHONDRIAL"/>
    <property type="match status" value="1"/>
</dbReference>
<dbReference type="EMBL" id="BDSP01000083">
    <property type="protein sequence ID" value="GAX14763.1"/>
    <property type="molecule type" value="Genomic_DNA"/>
</dbReference>
<evidence type="ECO:0000256" key="2">
    <source>
        <dbReference type="ARBA" id="ARBA00010371"/>
    </source>
</evidence>
<dbReference type="GO" id="GO:0019166">
    <property type="term" value="F:trans-2-enoyl-CoA reductase (NADPH) activity"/>
    <property type="evidence" value="ECO:0007669"/>
    <property type="project" value="UniProtKB-EC"/>
</dbReference>
<keyword evidence="3" id="KW-0521">NADP</keyword>
<protein>
    <submittedName>
        <fullName evidence="8">Mitochondrial trans-2-enoyl-CoA reductase</fullName>
        <ecNumber evidence="8">1.3.1.38</ecNumber>
    </submittedName>
</protein>
<feature type="domain" description="Alcohol dehydrogenase-like N-terminal" evidence="7">
    <location>
        <begin position="49"/>
        <end position="144"/>
    </location>
</feature>
<keyword evidence="9" id="KW-1185">Reference proteome</keyword>
<comment type="caution">
    <text evidence="8">The sequence shown here is derived from an EMBL/GenBank/DDBJ whole genome shotgun (WGS) entry which is preliminary data.</text>
</comment>
<dbReference type="InterPro" id="IPR036291">
    <property type="entry name" value="NAD(P)-bd_dom_sf"/>
</dbReference>
<dbReference type="SUPFAM" id="SSF51735">
    <property type="entry name" value="NAD(P)-binding Rossmann-fold domains"/>
    <property type="match status" value="1"/>
</dbReference>
<dbReference type="PANTHER" id="PTHR43981">
    <property type="entry name" value="ENOYL-[ACYL-CARRIER-PROTEIN] REDUCTASE, MITOCHONDRIAL"/>
    <property type="match status" value="1"/>
</dbReference>
<evidence type="ECO:0000256" key="6">
    <source>
        <dbReference type="ARBA" id="ARBA00023128"/>
    </source>
</evidence>
<dbReference type="AlphaFoldDB" id="A0A1Z5JL65"/>
<keyword evidence="6" id="KW-0496">Mitochondrion</keyword>
<dbReference type="InterPro" id="IPR011032">
    <property type="entry name" value="GroES-like_sf"/>
</dbReference>
<accession>A0A1Z5JL65</accession>
<proteinExistence type="inferred from homology"/>
<evidence type="ECO:0000313" key="8">
    <source>
        <dbReference type="EMBL" id="GAX14763.1"/>
    </source>
</evidence>
<reference evidence="8 9" key="1">
    <citation type="journal article" date="2015" name="Plant Cell">
        <title>Oil accumulation by the oleaginous diatom Fistulifera solaris as revealed by the genome and transcriptome.</title>
        <authorList>
            <person name="Tanaka T."/>
            <person name="Maeda Y."/>
            <person name="Veluchamy A."/>
            <person name="Tanaka M."/>
            <person name="Abida H."/>
            <person name="Marechal E."/>
            <person name="Bowler C."/>
            <person name="Muto M."/>
            <person name="Sunaga Y."/>
            <person name="Tanaka M."/>
            <person name="Yoshino T."/>
            <person name="Taniguchi T."/>
            <person name="Fukuda Y."/>
            <person name="Nemoto M."/>
            <person name="Matsumoto M."/>
            <person name="Wong P.S."/>
            <person name="Aburatani S."/>
            <person name="Fujibuchi W."/>
        </authorList>
    </citation>
    <scope>NUCLEOTIDE SEQUENCE [LARGE SCALE GENOMIC DNA]</scope>
    <source>
        <strain evidence="8 9">JPCC DA0580</strain>
    </source>
</reference>
<comment type="similarity">
    <text evidence="2">Belongs to the zinc-containing alcohol dehydrogenase family. Quinone oxidoreductase subfamily.</text>
</comment>
<dbReference type="Gene3D" id="3.40.50.720">
    <property type="entry name" value="NAD(P)-binding Rossmann-like Domain"/>
    <property type="match status" value="1"/>
</dbReference>
<dbReference type="InterPro" id="IPR051034">
    <property type="entry name" value="Mito_Enoyl-ACP_Reductase"/>
</dbReference>
<evidence type="ECO:0000313" key="9">
    <source>
        <dbReference type="Proteomes" id="UP000198406"/>
    </source>
</evidence>
<dbReference type="GO" id="GO:0006631">
    <property type="term" value="P:fatty acid metabolic process"/>
    <property type="evidence" value="ECO:0007669"/>
    <property type="project" value="TreeGrafter"/>
</dbReference>
<gene>
    <name evidence="8" type="ORF">FisN_25Lh042</name>
</gene>
<dbReference type="GO" id="GO:0005739">
    <property type="term" value="C:mitochondrion"/>
    <property type="evidence" value="ECO:0007669"/>
    <property type="project" value="UniProtKB-SubCell"/>
</dbReference>
<evidence type="ECO:0000259" key="7">
    <source>
        <dbReference type="Pfam" id="PF08240"/>
    </source>
</evidence>